<dbReference type="InterPro" id="IPR052065">
    <property type="entry name" value="Compl_asym_regulator"/>
</dbReference>
<evidence type="ECO:0000256" key="1">
    <source>
        <dbReference type="ARBA" id="ARBA00004613"/>
    </source>
</evidence>
<dbReference type="Pfam" id="PF00090">
    <property type="entry name" value="TSP_1"/>
    <property type="match status" value="1"/>
</dbReference>
<evidence type="ECO:0000256" key="2">
    <source>
        <dbReference type="ARBA" id="ARBA00022525"/>
    </source>
</evidence>
<protein>
    <submittedName>
        <fullName evidence="6">Uncharacterized protein</fullName>
    </submittedName>
</protein>
<sequence length="66" mass="7400">FQVDGQFGQWSDWIASTPCGQGIKRRTRKCDSPAPINGGKRCKGNKFQFKGIYNLSCPGNNFLYVI</sequence>
<feature type="non-terminal residue" evidence="6">
    <location>
        <position position="1"/>
    </location>
</feature>
<dbReference type="AlphaFoldDB" id="A0AAV2H2U0"/>
<keyword evidence="4" id="KW-0677">Repeat</keyword>
<keyword evidence="2" id="KW-0964">Secreted</keyword>
<comment type="subcellular location">
    <subcellularLocation>
        <location evidence="1">Secreted</location>
    </subcellularLocation>
</comment>
<dbReference type="InterPro" id="IPR036383">
    <property type="entry name" value="TSP1_rpt_sf"/>
</dbReference>
<accession>A0AAV2H2U0</accession>
<dbReference type="Gene3D" id="2.20.100.10">
    <property type="entry name" value="Thrombospondin type-1 (TSP1) repeat"/>
    <property type="match status" value="1"/>
</dbReference>
<organism evidence="6 7">
    <name type="scientific">Lymnaea stagnalis</name>
    <name type="common">Great pond snail</name>
    <name type="synonym">Helix stagnalis</name>
    <dbReference type="NCBI Taxonomy" id="6523"/>
    <lineage>
        <taxon>Eukaryota</taxon>
        <taxon>Metazoa</taxon>
        <taxon>Spiralia</taxon>
        <taxon>Lophotrochozoa</taxon>
        <taxon>Mollusca</taxon>
        <taxon>Gastropoda</taxon>
        <taxon>Heterobranchia</taxon>
        <taxon>Euthyneura</taxon>
        <taxon>Panpulmonata</taxon>
        <taxon>Hygrophila</taxon>
        <taxon>Lymnaeoidea</taxon>
        <taxon>Lymnaeidae</taxon>
        <taxon>Lymnaea</taxon>
    </lineage>
</organism>
<dbReference type="FunFam" id="2.20.100.10:FF:000001">
    <property type="entry name" value="semaphorin-5A isoform X1"/>
    <property type="match status" value="1"/>
</dbReference>
<evidence type="ECO:0000256" key="3">
    <source>
        <dbReference type="ARBA" id="ARBA00022729"/>
    </source>
</evidence>
<proteinExistence type="predicted"/>
<name>A0AAV2H2U0_LYMST</name>
<dbReference type="InterPro" id="IPR000884">
    <property type="entry name" value="TSP1_rpt"/>
</dbReference>
<comment type="caution">
    <text evidence="6">The sequence shown here is derived from an EMBL/GenBank/DDBJ whole genome shotgun (WGS) entry which is preliminary data.</text>
</comment>
<keyword evidence="7" id="KW-1185">Reference proteome</keyword>
<keyword evidence="5" id="KW-1015">Disulfide bond</keyword>
<dbReference type="SUPFAM" id="SSF82895">
    <property type="entry name" value="TSP-1 type 1 repeat"/>
    <property type="match status" value="1"/>
</dbReference>
<dbReference type="PANTHER" id="PTHR22906:SF43">
    <property type="entry name" value="PROPERDIN"/>
    <property type="match status" value="1"/>
</dbReference>
<gene>
    <name evidence="6" type="ORF">GSLYS_00001668001</name>
</gene>
<dbReference type="PROSITE" id="PS50092">
    <property type="entry name" value="TSP1"/>
    <property type="match status" value="1"/>
</dbReference>
<dbReference type="EMBL" id="CAXITT010000018">
    <property type="protein sequence ID" value="CAL1527491.1"/>
    <property type="molecule type" value="Genomic_DNA"/>
</dbReference>
<reference evidence="6 7" key="1">
    <citation type="submission" date="2024-04" db="EMBL/GenBank/DDBJ databases">
        <authorList>
            <consortium name="Genoscope - CEA"/>
            <person name="William W."/>
        </authorList>
    </citation>
    <scope>NUCLEOTIDE SEQUENCE [LARGE SCALE GENOMIC DNA]</scope>
</reference>
<dbReference type="Proteomes" id="UP001497497">
    <property type="component" value="Unassembled WGS sequence"/>
</dbReference>
<evidence type="ECO:0000256" key="4">
    <source>
        <dbReference type="ARBA" id="ARBA00022737"/>
    </source>
</evidence>
<dbReference type="PANTHER" id="PTHR22906">
    <property type="entry name" value="PROPERDIN"/>
    <property type="match status" value="1"/>
</dbReference>
<evidence type="ECO:0000256" key="5">
    <source>
        <dbReference type="ARBA" id="ARBA00023157"/>
    </source>
</evidence>
<keyword evidence="3" id="KW-0732">Signal</keyword>
<evidence type="ECO:0000313" key="7">
    <source>
        <dbReference type="Proteomes" id="UP001497497"/>
    </source>
</evidence>
<dbReference type="SMART" id="SM00209">
    <property type="entry name" value="TSP1"/>
    <property type="match status" value="1"/>
</dbReference>
<evidence type="ECO:0000313" key="6">
    <source>
        <dbReference type="EMBL" id="CAL1527491.1"/>
    </source>
</evidence>